<evidence type="ECO:0008006" key="4">
    <source>
        <dbReference type="Google" id="ProtNLM"/>
    </source>
</evidence>
<dbReference type="Gene3D" id="3.30.700.10">
    <property type="entry name" value="Glycoprotein, Type 4 Pilin"/>
    <property type="match status" value="1"/>
</dbReference>
<organism evidence="2 3">
    <name type="scientific">Ferrigenium kumadai</name>
    <dbReference type="NCBI Taxonomy" id="1682490"/>
    <lineage>
        <taxon>Bacteria</taxon>
        <taxon>Pseudomonadati</taxon>
        <taxon>Pseudomonadota</taxon>
        <taxon>Betaproteobacteria</taxon>
        <taxon>Nitrosomonadales</taxon>
        <taxon>Gallionellaceae</taxon>
        <taxon>Ferrigenium</taxon>
    </lineage>
</organism>
<dbReference type="AlphaFoldDB" id="A0AAN1W130"/>
<dbReference type="RefSeq" id="WP_212785453.1">
    <property type="nucleotide sequence ID" value="NZ_AP019536.1"/>
</dbReference>
<dbReference type="KEGG" id="fku:FGKAn22_18950"/>
<dbReference type="Proteomes" id="UP001319121">
    <property type="component" value="Chromosome"/>
</dbReference>
<dbReference type="NCBIfam" id="TIGR02532">
    <property type="entry name" value="IV_pilin_GFxxxE"/>
    <property type="match status" value="1"/>
</dbReference>
<protein>
    <recommendedName>
        <fullName evidence="4">Prepilin-type cleavage/methylation domain-containing protein</fullName>
    </recommendedName>
</protein>
<keyword evidence="1" id="KW-0812">Transmembrane</keyword>
<name>A0AAN1W130_9PROT</name>
<dbReference type="EMBL" id="AP019536">
    <property type="protein sequence ID" value="BBJ00203.1"/>
    <property type="molecule type" value="Genomic_DNA"/>
</dbReference>
<dbReference type="SUPFAM" id="SSF54523">
    <property type="entry name" value="Pili subunits"/>
    <property type="match status" value="1"/>
</dbReference>
<keyword evidence="1" id="KW-1133">Transmembrane helix</keyword>
<keyword evidence="3" id="KW-1185">Reference proteome</keyword>
<dbReference type="InterPro" id="IPR012902">
    <property type="entry name" value="N_methyl_site"/>
</dbReference>
<accession>A0AAN1W130</accession>
<sequence length="258" mass="26683">MPVNLSHHRQQGFTLVEIAMVLMIVGLLLGGLLVPLSAQMEQQKISTTEKLLDEAREALIGFAISNGRLPCPADGTIATGQTNAGVEAYNTSTNTCTNLTGSGSSQAAGGVLPWATLGVSETDAWGRRFTYRVTAVFADAISLGTLGSGCSVPIPTQSSFALCSSGNLNVLTAAGTTNYVATGIPAMVVSHGTNGLGAYTPAGQQIAPVPAATTDEGNNADNDNNFVSHTATPDYDDLVTWISNNILLNRMVEAGKLP</sequence>
<keyword evidence="1" id="KW-0472">Membrane</keyword>
<reference evidence="2 3" key="1">
    <citation type="submission" date="2019-03" db="EMBL/GenBank/DDBJ databases">
        <title>Complete genome sequence of Ferrigenium kumadai strain An22, a microaerophilic iron-oxidizing bacterium isolated from a paddy field soil.</title>
        <authorList>
            <person name="Watanabe T."/>
            <person name="Asakawa S."/>
        </authorList>
    </citation>
    <scope>NUCLEOTIDE SEQUENCE [LARGE SCALE GENOMIC DNA]</scope>
    <source>
        <strain evidence="2 3">An22</strain>
    </source>
</reference>
<dbReference type="Pfam" id="PF07963">
    <property type="entry name" value="N_methyl"/>
    <property type="match status" value="1"/>
</dbReference>
<evidence type="ECO:0000256" key="1">
    <source>
        <dbReference type="SAM" id="Phobius"/>
    </source>
</evidence>
<dbReference type="PROSITE" id="PS00409">
    <property type="entry name" value="PROKAR_NTER_METHYL"/>
    <property type="match status" value="1"/>
</dbReference>
<evidence type="ECO:0000313" key="3">
    <source>
        <dbReference type="Proteomes" id="UP001319121"/>
    </source>
</evidence>
<evidence type="ECO:0000313" key="2">
    <source>
        <dbReference type="EMBL" id="BBJ00203.1"/>
    </source>
</evidence>
<feature type="transmembrane region" description="Helical" evidence="1">
    <location>
        <begin position="12"/>
        <end position="34"/>
    </location>
</feature>
<dbReference type="InterPro" id="IPR045584">
    <property type="entry name" value="Pilin-like"/>
</dbReference>
<gene>
    <name evidence="2" type="ORF">FGKAn22_18950</name>
</gene>
<proteinExistence type="predicted"/>